<dbReference type="Proteomes" id="UP001365542">
    <property type="component" value="Unassembled WGS sequence"/>
</dbReference>
<keyword evidence="2" id="KW-0812">Transmembrane</keyword>
<protein>
    <submittedName>
        <fullName evidence="3">Uncharacterized protein</fullName>
    </submittedName>
</protein>
<proteinExistence type="predicted"/>
<keyword evidence="2" id="KW-0472">Membrane</keyword>
<sequence length="598" mass="68061">MVSHTHRPSKILWLVAYVIIGLLSNTVSAWFQINFLTDRENWFDDRPETSGRRTSFKDASECHATANKRHPISIDATAIWNRFDFDGDPNIRAFGFYGDYLCGVSGGPVAPSGRRKIPFMITVLDPKKMNGINVINFRALGLNPTYGSWKPIDVDQERKKGGFLGSIPESDLKDAVLIFRDEKSPAGQQGWQPITGGITHVNPGAWTFIRDNIDVQFYLKEITERILQPQWSNSQRIVDATVNLGHKMTKKVLQVHRIEWREEGRSFLRKPFLSIEEAAPAEVHPAVMLPERSPKFYPVVSIRKQKQPTSIPKKRRKAGSQPPKSPERNRVSKLRATLSLEKPNVRQTSASHLIVELIPSKSLEEIQNQQIPEQEILNQFENSPDKTSWFHALKAQWKYLDSIYEFSINLYNQDRNSGNQGNTEVFEGQEEGQTNNAIKLSGAHTELIEGERELAIENENSKGDEQFEDFTSSLQQATEGSAFGDVPISGGSDSDIFNSRVEKALPLRFESARKFYLGRSDENIINRWRNTLKRPAPYPNLPIPRRPIEPQAVYQPANTGGLFDEKDIKFDDSKDFEEIEAEFNSHRYSRGPRQSLPL</sequence>
<reference evidence="3 4" key="1">
    <citation type="submission" date="2019-10" db="EMBL/GenBank/DDBJ databases">
        <authorList>
            <person name="Palmer J.M."/>
        </authorList>
    </citation>
    <scope>NUCLEOTIDE SEQUENCE [LARGE SCALE GENOMIC DNA]</scope>
    <source>
        <strain evidence="3 4">TWF694</strain>
    </source>
</reference>
<feature type="transmembrane region" description="Helical" evidence="2">
    <location>
        <begin position="12"/>
        <end position="31"/>
    </location>
</feature>
<organism evidence="3 4">
    <name type="scientific">Orbilia ellipsospora</name>
    <dbReference type="NCBI Taxonomy" id="2528407"/>
    <lineage>
        <taxon>Eukaryota</taxon>
        <taxon>Fungi</taxon>
        <taxon>Dikarya</taxon>
        <taxon>Ascomycota</taxon>
        <taxon>Pezizomycotina</taxon>
        <taxon>Orbiliomycetes</taxon>
        <taxon>Orbiliales</taxon>
        <taxon>Orbiliaceae</taxon>
        <taxon>Orbilia</taxon>
    </lineage>
</organism>
<accession>A0AAV9XS33</accession>
<dbReference type="AlphaFoldDB" id="A0AAV9XS33"/>
<evidence type="ECO:0000313" key="3">
    <source>
        <dbReference type="EMBL" id="KAK6544789.1"/>
    </source>
</evidence>
<evidence type="ECO:0000256" key="1">
    <source>
        <dbReference type="SAM" id="MobiDB-lite"/>
    </source>
</evidence>
<keyword evidence="2" id="KW-1133">Transmembrane helix</keyword>
<dbReference type="EMBL" id="JAVHJO010000001">
    <property type="protein sequence ID" value="KAK6544789.1"/>
    <property type="molecule type" value="Genomic_DNA"/>
</dbReference>
<name>A0AAV9XS33_9PEZI</name>
<feature type="region of interest" description="Disordered" evidence="1">
    <location>
        <begin position="549"/>
        <end position="568"/>
    </location>
</feature>
<keyword evidence="4" id="KW-1185">Reference proteome</keyword>
<gene>
    <name evidence="3" type="ORF">TWF694_001472</name>
</gene>
<evidence type="ECO:0000256" key="2">
    <source>
        <dbReference type="SAM" id="Phobius"/>
    </source>
</evidence>
<evidence type="ECO:0000313" key="4">
    <source>
        <dbReference type="Proteomes" id="UP001365542"/>
    </source>
</evidence>
<feature type="region of interest" description="Disordered" evidence="1">
    <location>
        <begin position="305"/>
        <end position="330"/>
    </location>
</feature>
<comment type="caution">
    <text evidence="3">The sequence shown here is derived from an EMBL/GenBank/DDBJ whole genome shotgun (WGS) entry which is preliminary data.</text>
</comment>